<dbReference type="Pfam" id="PF23493">
    <property type="entry name" value="CysS_C"/>
    <property type="match status" value="1"/>
</dbReference>
<dbReference type="FunFam" id="3.40.50.620:FF:000009">
    <property type="entry name" value="Cysteine--tRNA ligase"/>
    <property type="match status" value="1"/>
</dbReference>
<protein>
    <recommendedName>
        <fullName evidence="12">Cysteine--tRNA ligase</fullName>
        <ecNumber evidence="12">6.1.1.16</ecNumber>
    </recommendedName>
    <alternativeName>
        <fullName evidence="12">Cysteinyl-tRNA synthetase</fullName>
        <shortName evidence="12">CysRS</shortName>
    </alternativeName>
</protein>
<dbReference type="NCBIfam" id="TIGR00435">
    <property type="entry name" value="cysS"/>
    <property type="match status" value="1"/>
</dbReference>
<reference evidence="14 15" key="2">
    <citation type="submission" date="2019-05" db="EMBL/GenBank/DDBJ databases">
        <title>Genome evolution of the obligate endosymbiont Buchnera aphidicola.</title>
        <authorList>
            <person name="Moran N.A."/>
        </authorList>
    </citation>
    <scope>NUCLEOTIDE SEQUENCE [LARGE SCALE GENOMIC DNA]</scope>
    <source>
        <strain evidence="14 15">Msa</strain>
    </source>
</reference>
<feature type="binding site" evidence="12">
    <location>
        <position position="238"/>
    </location>
    <ligand>
        <name>Zn(2+)</name>
        <dbReference type="ChEBI" id="CHEBI:29105"/>
    </ligand>
</feature>
<dbReference type="InterPro" id="IPR014729">
    <property type="entry name" value="Rossmann-like_a/b/a_fold"/>
</dbReference>
<keyword evidence="4 12" id="KW-0963">Cytoplasm</keyword>
<dbReference type="Gene3D" id="1.20.120.1910">
    <property type="entry name" value="Cysteine-tRNA ligase, C-terminal anti-codon recognition domain"/>
    <property type="match status" value="1"/>
</dbReference>
<dbReference type="GO" id="GO:0005524">
    <property type="term" value="F:ATP binding"/>
    <property type="evidence" value="ECO:0007669"/>
    <property type="project" value="UniProtKB-UniRule"/>
</dbReference>
<evidence type="ECO:0000256" key="4">
    <source>
        <dbReference type="ARBA" id="ARBA00022490"/>
    </source>
</evidence>
<keyword evidence="8 12" id="KW-0862">Zinc</keyword>
<dbReference type="Gene3D" id="3.40.50.620">
    <property type="entry name" value="HUPs"/>
    <property type="match status" value="1"/>
</dbReference>
<dbReference type="Pfam" id="PF01406">
    <property type="entry name" value="tRNA-synt_1e"/>
    <property type="match status" value="1"/>
</dbReference>
<accession>A0A4D6YHZ0</accession>
<proteinExistence type="inferred from homology"/>
<comment type="cofactor">
    <cofactor evidence="12">
        <name>Zn(2+)</name>
        <dbReference type="ChEBI" id="CHEBI:29105"/>
    </cofactor>
    <text evidence="12">Binds 1 zinc ion per subunit.</text>
</comment>
<dbReference type="CDD" id="cd07963">
    <property type="entry name" value="Anticodon_Ia_Cys"/>
    <property type="match status" value="1"/>
</dbReference>
<feature type="short sequence motif" description="'HIGH' region" evidence="12">
    <location>
        <begin position="30"/>
        <end position="40"/>
    </location>
</feature>
<dbReference type="AlphaFoldDB" id="A0A4D6YHZ0"/>
<keyword evidence="5 12" id="KW-0436">Ligase</keyword>
<dbReference type="InterPro" id="IPR009080">
    <property type="entry name" value="tRNAsynth_Ia_anticodon-bd"/>
</dbReference>
<evidence type="ECO:0000256" key="1">
    <source>
        <dbReference type="ARBA" id="ARBA00004496"/>
    </source>
</evidence>
<reference evidence="14 15" key="1">
    <citation type="submission" date="2018-12" db="EMBL/GenBank/DDBJ databases">
        <authorList>
            <person name="Chong R.A."/>
        </authorList>
    </citation>
    <scope>NUCLEOTIDE SEQUENCE [LARGE SCALE GENOMIC DNA]</scope>
    <source>
        <strain evidence="14 15">Msa</strain>
    </source>
</reference>
<dbReference type="HAMAP" id="MF_00041">
    <property type="entry name" value="Cys_tRNA_synth"/>
    <property type="match status" value="1"/>
</dbReference>
<comment type="similarity">
    <text evidence="2 12">Belongs to the class-I aminoacyl-tRNA synthetase family.</text>
</comment>
<dbReference type="GO" id="GO:0005829">
    <property type="term" value="C:cytosol"/>
    <property type="evidence" value="ECO:0007669"/>
    <property type="project" value="TreeGrafter"/>
</dbReference>
<dbReference type="SMART" id="SM00840">
    <property type="entry name" value="DALR_2"/>
    <property type="match status" value="1"/>
</dbReference>
<evidence type="ECO:0000256" key="5">
    <source>
        <dbReference type="ARBA" id="ARBA00022598"/>
    </source>
</evidence>
<dbReference type="GO" id="GO:0006423">
    <property type="term" value="P:cysteinyl-tRNA aminoacylation"/>
    <property type="evidence" value="ECO:0007669"/>
    <property type="project" value="UniProtKB-UniRule"/>
</dbReference>
<comment type="subunit">
    <text evidence="3 12">Monomer.</text>
</comment>
<evidence type="ECO:0000256" key="6">
    <source>
        <dbReference type="ARBA" id="ARBA00022723"/>
    </source>
</evidence>
<evidence type="ECO:0000256" key="2">
    <source>
        <dbReference type="ARBA" id="ARBA00005594"/>
    </source>
</evidence>
<feature type="binding site" evidence="12">
    <location>
        <position position="209"/>
    </location>
    <ligand>
        <name>Zn(2+)</name>
        <dbReference type="ChEBI" id="CHEBI:29105"/>
    </ligand>
</feature>
<dbReference type="Pfam" id="PF09190">
    <property type="entry name" value="DALR_2"/>
    <property type="match status" value="1"/>
</dbReference>
<keyword evidence="7 12" id="KW-0547">Nucleotide-binding</keyword>
<sequence length="461" mass="54716">MLKIFNTLTGKKEIFTPMKKNKINLYVCGVTVYDFCHIGHGRTFVAFDMIVRYLRLIGFKVKYVRNITDIDDKIIKKSIEEKIEINTLTDLMIKAMNKDFSLLNILPPDEEPRITDYIDNIINIIKKLIHNKYAYFNQDGDVIFSIDSDPNYGTLSRQSLKYLKSGLRIPINHMKKNPLDFILWKVTNKKEYSWNSPWGRGRPGWHIECTAINNVFFKDCIDIHGGGSDLLFPHHENERSQSKCFNHQAKINFWMHTGIVITKNQKMSKSLKNVYFLKDILKDYDSEILRYFFLATHYRHPIHYCQKNLKQAYISLKYLYTSLHNTHPLDNNQEGMNFELFFYDAMNDDFNTPKVFLIFSQIARKINFFKTQNILKANKLSFRLKKLANFLGLLLKKPQDFLQKKSMLTLDSEKKIELLIERRNIARELKQWKEADKIREELISLDVIVEDFFNQTQWRKK</sequence>
<evidence type="ECO:0000256" key="10">
    <source>
        <dbReference type="ARBA" id="ARBA00022917"/>
    </source>
</evidence>
<evidence type="ECO:0000256" key="8">
    <source>
        <dbReference type="ARBA" id="ARBA00022833"/>
    </source>
</evidence>
<dbReference type="PANTHER" id="PTHR10890">
    <property type="entry name" value="CYSTEINYL-TRNA SYNTHETASE"/>
    <property type="match status" value="1"/>
</dbReference>
<feature type="short sequence motif" description="'KMSKS' region" evidence="12">
    <location>
        <begin position="266"/>
        <end position="270"/>
    </location>
</feature>
<dbReference type="SUPFAM" id="SSF52374">
    <property type="entry name" value="Nucleotidylyl transferase"/>
    <property type="match status" value="1"/>
</dbReference>
<dbReference type="EMBL" id="CP034864">
    <property type="protein sequence ID" value="QCI23995.1"/>
    <property type="molecule type" value="Genomic_DNA"/>
</dbReference>
<gene>
    <name evidence="12" type="primary">cysS</name>
    <name evidence="14" type="ORF">D9V74_02310</name>
</gene>
<organism evidence="14 15">
    <name type="scientific">Buchnera aphidicola</name>
    <name type="common">Macrosiphoniella sanborni</name>
    <dbReference type="NCBI Taxonomy" id="1241865"/>
    <lineage>
        <taxon>Bacteria</taxon>
        <taxon>Pseudomonadati</taxon>
        <taxon>Pseudomonadota</taxon>
        <taxon>Gammaproteobacteria</taxon>
        <taxon>Enterobacterales</taxon>
        <taxon>Erwiniaceae</taxon>
        <taxon>Buchnera</taxon>
    </lineage>
</organism>
<evidence type="ECO:0000256" key="11">
    <source>
        <dbReference type="ARBA" id="ARBA00023146"/>
    </source>
</evidence>
<dbReference type="InterPro" id="IPR024909">
    <property type="entry name" value="Cys-tRNA/MSH_ligase"/>
</dbReference>
<keyword evidence="10 12" id="KW-0648">Protein biosynthesis</keyword>
<comment type="catalytic activity">
    <reaction evidence="12">
        <text>tRNA(Cys) + L-cysteine + ATP = L-cysteinyl-tRNA(Cys) + AMP + diphosphate</text>
        <dbReference type="Rhea" id="RHEA:17773"/>
        <dbReference type="Rhea" id="RHEA-COMP:9661"/>
        <dbReference type="Rhea" id="RHEA-COMP:9679"/>
        <dbReference type="ChEBI" id="CHEBI:30616"/>
        <dbReference type="ChEBI" id="CHEBI:33019"/>
        <dbReference type="ChEBI" id="CHEBI:35235"/>
        <dbReference type="ChEBI" id="CHEBI:78442"/>
        <dbReference type="ChEBI" id="CHEBI:78517"/>
        <dbReference type="ChEBI" id="CHEBI:456215"/>
        <dbReference type="EC" id="6.1.1.16"/>
    </reaction>
</comment>
<dbReference type="InterPro" id="IPR015803">
    <property type="entry name" value="Cys-tRNA-ligase"/>
</dbReference>
<keyword evidence="6 12" id="KW-0479">Metal-binding</keyword>
<keyword evidence="9 12" id="KW-0067">ATP-binding</keyword>
<feature type="binding site" evidence="12">
    <location>
        <position position="28"/>
    </location>
    <ligand>
        <name>Zn(2+)</name>
        <dbReference type="ChEBI" id="CHEBI:29105"/>
    </ligand>
</feature>
<dbReference type="RefSeq" id="WP_158362911.1">
    <property type="nucleotide sequence ID" value="NZ_CP034864.1"/>
</dbReference>
<dbReference type="Proteomes" id="UP000298745">
    <property type="component" value="Chromosome"/>
</dbReference>
<dbReference type="InterPro" id="IPR015273">
    <property type="entry name" value="Cys-tRNA-synt_Ia_DALR"/>
</dbReference>
<dbReference type="InterPro" id="IPR032678">
    <property type="entry name" value="tRNA-synt_1_cat_dom"/>
</dbReference>
<dbReference type="SUPFAM" id="SSF47323">
    <property type="entry name" value="Anticodon-binding domain of a subclass of class I aminoacyl-tRNA synthetases"/>
    <property type="match status" value="1"/>
</dbReference>
<evidence type="ECO:0000259" key="13">
    <source>
        <dbReference type="SMART" id="SM00840"/>
    </source>
</evidence>
<evidence type="ECO:0000313" key="15">
    <source>
        <dbReference type="Proteomes" id="UP000298745"/>
    </source>
</evidence>
<dbReference type="OrthoDB" id="9815130at2"/>
<dbReference type="GO" id="GO:0008270">
    <property type="term" value="F:zinc ion binding"/>
    <property type="evidence" value="ECO:0007669"/>
    <property type="project" value="UniProtKB-UniRule"/>
</dbReference>
<evidence type="ECO:0000256" key="12">
    <source>
        <dbReference type="HAMAP-Rule" id="MF_00041"/>
    </source>
</evidence>
<dbReference type="GO" id="GO:0004817">
    <property type="term" value="F:cysteine-tRNA ligase activity"/>
    <property type="evidence" value="ECO:0007669"/>
    <property type="project" value="UniProtKB-UniRule"/>
</dbReference>
<evidence type="ECO:0000256" key="7">
    <source>
        <dbReference type="ARBA" id="ARBA00022741"/>
    </source>
</evidence>
<dbReference type="PANTHER" id="PTHR10890:SF3">
    <property type="entry name" value="CYSTEINE--TRNA LIGASE, CYTOPLASMIC"/>
    <property type="match status" value="1"/>
</dbReference>
<evidence type="ECO:0000256" key="3">
    <source>
        <dbReference type="ARBA" id="ARBA00011245"/>
    </source>
</evidence>
<dbReference type="CDD" id="cd00672">
    <property type="entry name" value="CysRS_core"/>
    <property type="match status" value="1"/>
</dbReference>
<evidence type="ECO:0000313" key="14">
    <source>
        <dbReference type="EMBL" id="QCI23995.1"/>
    </source>
</evidence>
<keyword evidence="11 12" id="KW-0030">Aminoacyl-tRNA synthetase</keyword>
<dbReference type="InterPro" id="IPR056411">
    <property type="entry name" value="CysS_C"/>
</dbReference>
<dbReference type="PRINTS" id="PR00983">
    <property type="entry name" value="TRNASYNTHCYS"/>
</dbReference>
<feature type="binding site" evidence="12">
    <location>
        <position position="234"/>
    </location>
    <ligand>
        <name>Zn(2+)</name>
        <dbReference type="ChEBI" id="CHEBI:29105"/>
    </ligand>
</feature>
<comment type="subcellular location">
    <subcellularLocation>
        <location evidence="1 12">Cytoplasm</location>
    </subcellularLocation>
</comment>
<dbReference type="EC" id="6.1.1.16" evidence="12"/>
<feature type="domain" description="Cysteinyl-tRNA synthetase class Ia DALR" evidence="13">
    <location>
        <begin position="341"/>
        <end position="402"/>
    </location>
</feature>
<name>A0A4D6YHZ0_9GAMM</name>
<evidence type="ECO:0000256" key="9">
    <source>
        <dbReference type="ARBA" id="ARBA00022840"/>
    </source>
</evidence>
<feature type="binding site" evidence="12">
    <location>
        <position position="269"/>
    </location>
    <ligand>
        <name>ATP</name>
        <dbReference type="ChEBI" id="CHEBI:30616"/>
    </ligand>
</feature>